<dbReference type="GO" id="GO:0003677">
    <property type="term" value="F:DNA binding"/>
    <property type="evidence" value="ECO:0007669"/>
    <property type="project" value="UniProtKB-UniRule"/>
</dbReference>
<dbReference type="InterPro" id="IPR000835">
    <property type="entry name" value="HTH_MarR-typ"/>
</dbReference>
<proteinExistence type="predicted"/>
<name>A0A8E1VUW9_9PSEU</name>
<feature type="DNA-binding region" description="H-T-H motif" evidence="2">
    <location>
        <begin position="42"/>
        <end position="61"/>
    </location>
</feature>
<dbReference type="AlphaFoldDB" id="A0A8E1VUW9"/>
<dbReference type="InterPro" id="IPR011991">
    <property type="entry name" value="ArsR-like_HTH"/>
</dbReference>
<dbReference type="GO" id="GO:0003700">
    <property type="term" value="F:DNA-binding transcription factor activity"/>
    <property type="evidence" value="ECO:0007669"/>
    <property type="project" value="InterPro"/>
</dbReference>
<dbReference type="InterPro" id="IPR036388">
    <property type="entry name" value="WH-like_DNA-bd_sf"/>
</dbReference>
<dbReference type="RefSeq" id="WP_183123227.1">
    <property type="nucleotide sequence ID" value="NZ_JACJHR010000006.1"/>
</dbReference>
<feature type="domain" description="HTH marR-type" evidence="5">
    <location>
        <begin position="228"/>
        <end position="363"/>
    </location>
</feature>
<evidence type="ECO:0000256" key="2">
    <source>
        <dbReference type="PROSITE-ProRule" id="PRU00335"/>
    </source>
</evidence>
<evidence type="ECO:0000256" key="3">
    <source>
        <dbReference type="SAM" id="MobiDB-lite"/>
    </source>
</evidence>
<dbReference type="SUPFAM" id="SSF48498">
    <property type="entry name" value="Tetracyclin repressor-like, C-terminal domain"/>
    <property type="match status" value="1"/>
</dbReference>
<dbReference type="CDD" id="cd00090">
    <property type="entry name" value="HTH_ARSR"/>
    <property type="match status" value="1"/>
</dbReference>
<evidence type="ECO:0000256" key="1">
    <source>
        <dbReference type="ARBA" id="ARBA00023125"/>
    </source>
</evidence>
<dbReference type="EMBL" id="JACJHR010000006">
    <property type="protein sequence ID" value="MBB2498733.1"/>
    <property type="molecule type" value="Genomic_DNA"/>
</dbReference>
<dbReference type="PANTHER" id="PTHR33164:SF104">
    <property type="entry name" value="TRANSCRIPTIONAL REGULATORY PROTEIN"/>
    <property type="match status" value="1"/>
</dbReference>
<dbReference type="Pfam" id="PF12802">
    <property type="entry name" value="MarR_2"/>
    <property type="match status" value="1"/>
</dbReference>
<dbReference type="InterPro" id="IPR039422">
    <property type="entry name" value="MarR/SlyA-like"/>
</dbReference>
<organism evidence="6 7">
    <name type="scientific">Amycolatopsis echigonensis</name>
    <dbReference type="NCBI Taxonomy" id="2576905"/>
    <lineage>
        <taxon>Bacteria</taxon>
        <taxon>Bacillati</taxon>
        <taxon>Actinomycetota</taxon>
        <taxon>Actinomycetes</taxon>
        <taxon>Pseudonocardiales</taxon>
        <taxon>Pseudonocardiaceae</taxon>
        <taxon>Amycolatopsis</taxon>
    </lineage>
</organism>
<keyword evidence="1 2" id="KW-0238">DNA-binding</keyword>
<dbReference type="InterPro" id="IPR036271">
    <property type="entry name" value="Tet_transcr_reg_TetR-rel_C_sf"/>
</dbReference>
<dbReference type="InterPro" id="IPR009057">
    <property type="entry name" value="Homeodomain-like_sf"/>
</dbReference>
<dbReference type="PROSITE" id="PS50995">
    <property type="entry name" value="HTH_MARR_2"/>
    <property type="match status" value="1"/>
</dbReference>
<dbReference type="PRINTS" id="PR00598">
    <property type="entry name" value="HTHMARR"/>
</dbReference>
<dbReference type="Proteomes" id="UP000550260">
    <property type="component" value="Unassembled WGS sequence"/>
</dbReference>
<dbReference type="Gene3D" id="1.10.10.10">
    <property type="entry name" value="Winged helix-like DNA-binding domain superfamily/Winged helix DNA-binding domain"/>
    <property type="match status" value="1"/>
</dbReference>
<dbReference type="Gene3D" id="1.10.357.10">
    <property type="entry name" value="Tetracycline Repressor, domain 2"/>
    <property type="match status" value="1"/>
</dbReference>
<dbReference type="SUPFAM" id="SSF46689">
    <property type="entry name" value="Homeodomain-like"/>
    <property type="match status" value="1"/>
</dbReference>
<dbReference type="GO" id="GO:0006950">
    <property type="term" value="P:response to stress"/>
    <property type="evidence" value="ECO:0007669"/>
    <property type="project" value="TreeGrafter"/>
</dbReference>
<evidence type="ECO:0000313" key="6">
    <source>
        <dbReference type="EMBL" id="MBB2498733.1"/>
    </source>
</evidence>
<sequence length="371" mass="39701">MSTEEVLPPAGRGRAQDPAGNRRAVLDAARRLFAARGYEAATLREIAVEAGVTAGSVLAYFGSKDGLFRAVVGGGTGIAVDIVGAAADGPAHLPRALAEAYLQRWDHTPAEHPWVALIRSAVTHAPSAERLRAILDDQVTVPLAALLTGVPDARERIAVVRSVLFGVVMERYLFAHEPARSVPSEVFAPYFAEALSAALDRAHAPAADAVDHILAEWRSESPGLDVSASAVFGRLHRCSVLYRASVSRIVEEHGINLAAFDVLTGLRRAGAPYRRTVGEIAESALVSPSGVTQRADRLERAGLIVRERIDQDRRIVHLRLTESGLDLVDRVANAHFPRENELLGEMEPGERAALARLLGTLEKSLSAAGAE</sequence>
<feature type="region of interest" description="Disordered" evidence="3">
    <location>
        <begin position="1"/>
        <end position="21"/>
    </location>
</feature>
<dbReference type="PROSITE" id="PS50977">
    <property type="entry name" value="HTH_TETR_2"/>
    <property type="match status" value="1"/>
</dbReference>
<evidence type="ECO:0000313" key="7">
    <source>
        <dbReference type="Proteomes" id="UP000550260"/>
    </source>
</evidence>
<dbReference type="SMART" id="SM00347">
    <property type="entry name" value="HTH_MARR"/>
    <property type="match status" value="1"/>
</dbReference>
<gene>
    <name evidence="6" type="ORF">H5411_06245</name>
</gene>
<comment type="caution">
    <text evidence="6">The sequence shown here is derived from an EMBL/GenBank/DDBJ whole genome shotgun (WGS) entry which is preliminary data.</text>
</comment>
<dbReference type="Pfam" id="PF00440">
    <property type="entry name" value="TetR_N"/>
    <property type="match status" value="1"/>
</dbReference>
<evidence type="ECO:0000259" key="4">
    <source>
        <dbReference type="PROSITE" id="PS50977"/>
    </source>
</evidence>
<protein>
    <submittedName>
        <fullName evidence="6">TetR family transcriptional regulator</fullName>
    </submittedName>
</protein>
<dbReference type="InterPro" id="IPR036390">
    <property type="entry name" value="WH_DNA-bd_sf"/>
</dbReference>
<dbReference type="InterPro" id="IPR041678">
    <property type="entry name" value="TetR_C_16"/>
</dbReference>
<feature type="domain" description="HTH tetR-type" evidence="4">
    <location>
        <begin position="19"/>
        <end position="79"/>
    </location>
</feature>
<dbReference type="Pfam" id="PF17920">
    <property type="entry name" value="TetR_C_16"/>
    <property type="match status" value="1"/>
</dbReference>
<accession>A0A8E1VUW9</accession>
<evidence type="ECO:0000259" key="5">
    <source>
        <dbReference type="PROSITE" id="PS50995"/>
    </source>
</evidence>
<dbReference type="PANTHER" id="PTHR33164">
    <property type="entry name" value="TRANSCRIPTIONAL REGULATOR, MARR FAMILY"/>
    <property type="match status" value="1"/>
</dbReference>
<dbReference type="PRINTS" id="PR00455">
    <property type="entry name" value="HTHTETR"/>
</dbReference>
<reference evidence="6 7" key="1">
    <citation type="submission" date="2020-08" db="EMBL/GenBank/DDBJ databases">
        <title>Amycolatopsis echigonensis JCM 21831.</title>
        <authorList>
            <person name="Tedsree N."/>
            <person name="Kuncharoen N."/>
            <person name="Likhitwitayawuid K."/>
            <person name="Tanasupawat S."/>
        </authorList>
    </citation>
    <scope>NUCLEOTIDE SEQUENCE [LARGE SCALE GENOMIC DNA]</scope>
    <source>
        <strain evidence="6 7">JCM 21831</strain>
    </source>
</reference>
<dbReference type="SUPFAM" id="SSF46785">
    <property type="entry name" value="Winged helix' DNA-binding domain"/>
    <property type="match status" value="1"/>
</dbReference>
<dbReference type="InterPro" id="IPR001647">
    <property type="entry name" value="HTH_TetR"/>
</dbReference>
<dbReference type="Gene3D" id="1.10.10.60">
    <property type="entry name" value="Homeodomain-like"/>
    <property type="match status" value="1"/>
</dbReference>